<proteinExistence type="predicted"/>
<dbReference type="Proteomes" id="UP000688947">
    <property type="component" value="Unassembled WGS sequence"/>
</dbReference>
<evidence type="ECO:0000313" key="1">
    <source>
        <dbReference type="EMBL" id="KAG6942307.1"/>
    </source>
</evidence>
<dbReference type="OrthoDB" id="121240at2759"/>
<dbReference type="EMBL" id="JAENGZ010003044">
    <property type="protein sequence ID" value="KAG6942307.1"/>
    <property type="molecule type" value="Genomic_DNA"/>
</dbReference>
<comment type="caution">
    <text evidence="1">The sequence shown here is derived from an EMBL/GenBank/DDBJ whole genome shotgun (WGS) entry which is preliminary data.</text>
</comment>
<organism evidence="1 2">
    <name type="scientific">Phytophthora cactorum</name>
    <dbReference type="NCBI Taxonomy" id="29920"/>
    <lineage>
        <taxon>Eukaryota</taxon>
        <taxon>Sar</taxon>
        <taxon>Stramenopiles</taxon>
        <taxon>Oomycota</taxon>
        <taxon>Peronosporomycetes</taxon>
        <taxon>Peronosporales</taxon>
        <taxon>Peronosporaceae</taxon>
        <taxon>Phytophthora</taxon>
    </lineage>
</organism>
<feature type="non-terminal residue" evidence="1">
    <location>
        <position position="70"/>
    </location>
</feature>
<evidence type="ECO:0000313" key="2">
    <source>
        <dbReference type="Proteomes" id="UP000688947"/>
    </source>
</evidence>
<dbReference type="AlphaFoldDB" id="A0A8T1TML7"/>
<gene>
    <name evidence="1" type="ORF">JG687_00019134</name>
</gene>
<protein>
    <submittedName>
        <fullName evidence="1">Uncharacterized protein</fullName>
    </submittedName>
</protein>
<reference evidence="1" key="1">
    <citation type="submission" date="2021-01" db="EMBL/GenBank/DDBJ databases">
        <title>Phytophthora aleatoria, a newly-described species from Pinus radiata is distinct from Phytophthora cactorum isolates based on comparative genomics.</title>
        <authorList>
            <person name="Mcdougal R."/>
            <person name="Panda P."/>
            <person name="Williams N."/>
            <person name="Studholme D.J."/>
        </authorList>
    </citation>
    <scope>NUCLEOTIDE SEQUENCE</scope>
    <source>
        <strain evidence="1">NZFS 3830</strain>
    </source>
</reference>
<name>A0A8T1TML7_9STRA</name>
<sequence length="70" mass="7889">MGQSLSKLKDRYIHFGEGADQLCGRMIAGLPFNSERFAVLPPHSPLPPELCEKMTINYWNEIVSGYSSYP</sequence>
<accession>A0A8T1TML7</accession>